<organism evidence="13">
    <name type="scientific">Mesocestoides corti</name>
    <name type="common">Flatworm</name>
    <dbReference type="NCBI Taxonomy" id="53468"/>
    <lineage>
        <taxon>Eukaryota</taxon>
        <taxon>Metazoa</taxon>
        <taxon>Spiralia</taxon>
        <taxon>Lophotrochozoa</taxon>
        <taxon>Platyhelminthes</taxon>
        <taxon>Cestoda</taxon>
        <taxon>Eucestoda</taxon>
        <taxon>Cyclophyllidea</taxon>
        <taxon>Mesocestoididae</taxon>
        <taxon>Mesocestoides</taxon>
    </lineage>
</organism>
<keyword evidence="3" id="KW-0963">Cytoplasm</keyword>
<evidence type="ECO:0000256" key="4">
    <source>
        <dbReference type="ARBA" id="ARBA00022574"/>
    </source>
</evidence>
<dbReference type="WBParaSite" id="MCU_004596-RD">
    <property type="protein sequence ID" value="MCU_004596-RD"/>
    <property type="gene ID" value="MCU_004596"/>
</dbReference>
<dbReference type="InterPro" id="IPR001680">
    <property type="entry name" value="WD40_rpt"/>
</dbReference>
<feature type="compositionally biased region" description="Basic and acidic residues" evidence="12">
    <location>
        <begin position="124"/>
        <end position="141"/>
    </location>
</feature>
<keyword evidence="9" id="KW-0206">Cytoskeleton</keyword>
<dbReference type="InterPro" id="IPR050687">
    <property type="entry name" value="Dynein_IC"/>
</dbReference>
<keyword evidence="7" id="KW-0243">Dynein</keyword>
<evidence type="ECO:0000313" key="13">
    <source>
        <dbReference type="WBParaSite" id="MCU_004596-RD"/>
    </source>
</evidence>
<keyword evidence="8" id="KW-0505">Motor protein</keyword>
<dbReference type="SUPFAM" id="SSF50978">
    <property type="entry name" value="WD40 repeat-like"/>
    <property type="match status" value="1"/>
</dbReference>
<dbReference type="GO" id="GO:0036157">
    <property type="term" value="C:outer dynein arm"/>
    <property type="evidence" value="ECO:0007669"/>
    <property type="project" value="TreeGrafter"/>
</dbReference>
<dbReference type="FunFam" id="2.130.10.10:FF:000251">
    <property type="entry name" value="Dynein axonemal intermediate chain 1"/>
    <property type="match status" value="1"/>
</dbReference>
<dbReference type="SMART" id="SM00320">
    <property type="entry name" value="WD40"/>
    <property type="match status" value="5"/>
</dbReference>
<evidence type="ECO:0000256" key="3">
    <source>
        <dbReference type="ARBA" id="ARBA00022490"/>
    </source>
</evidence>
<evidence type="ECO:0000256" key="5">
    <source>
        <dbReference type="ARBA" id="ARBA00022701"/>
    </source>
</evidence>
<evidence type="ECO:0000256" key="8">
    <source>
        <dbReference type="ARBA" id="ARBA00023175"/>
    </source>
</evidence>
<dbReference type="GO" id="GO:0045504">
    <property type="term" value="F:dynein heavy chain binding"/>
    <property type="evidence" value="ECO:0007669"/>
    <property type="project" value="TreeGrafter"/>
</dbReference>
<name>A0A5K3F141_MESCO</name>
<sequence>MLKKKGYPIKNKRKSLRGEDLYDGLAEIDGPLHPKEQLQLSDEALKEEITKVLTAANPHAPDNIVRFNFKENQYKKIPRVDQMAVHFQIDGNLINIESDEAKIQLGVIDSVEIADENSEDAEGQQEKEHKAPSAPRPTEKSAKKLVNQFNFCEHATQTYNNALKDHENQTEPPARGNFSGNITQWSVYDFYRKEASKKGATSKKKPKPKRTSKPKSFNKRQAGDLSSDGIMSFIKPIKTIERMINQNTFDDVLQDFAFYEDASDEFRDSLGTLLPLWKFTFEKSKKMVVTALSWSPRYNDLFAVGLGSHEFLKQVNGMICFYSLKNPGYPEYIFHTESGVLCLDVHPEYPCLTCVGFYDGSVGVFKLNQEKVGPLYLSTAYANKHTDPVWQVRWLCNSEQPNLTFFSIGSDGRVSCWSILKEDISCYDVLLLRTPKESGDAPKSFQISTYESGTALDFHRKETQIFLIGTEEGMVHKCSRTYGSQYLSSLKAHNMAVYGLAWNYFHDDIFITCSADWTVKIWHQDKKSPVFTFDLGAPVGDVAWSPYSSTVFAAVTTDGNVRVYDLNINKYEPLCLQMVTQKKRTKLTHVAFNPVHPVIICGDDRGQVMSFKLSPNLRKKQKEKKGLEKPDPLKVEIEKMERLLALVA</sequence>
<evidence type="ECO:0000256" key="2">
    <source>
        <dbReference type="ARBA" id="ARBA00011059"/>
    </source>
</evidence>
<dbReference type="GO" id="GO:0003341">
    <property type="term" value="P:cilium movement"/>
    <property type="evidence" value="ECO:0007669"/>
    <property type="project" value="TreeGrafter"/>
</dbReference>
<dbReference type="PROSITE" id="PS50082">
    <property type="entry name" value="WD_REPEATS_2"/>
    <property type="match status" value="1"/>
</dbReference>
<evidence type="ECO:0000256" key="11">
    <source>
        <dbReference type="PROSITE-ProRule" id="PRU00221"/>
    </source>
</evidence>
<protein>
    <submittedName>
        <fullName evidence="13">WD_REPEATS_REGION domain-containing protein</fullName>
    </submittedName>
</protein>
<keyword evidence="5" id="KW-0493">Microtubule</keyword>
<evidence type="ECO:0000256" key="12">
    <source>
        <dbReference type="SAM" id="MobiDB-lite"/>
    </source>
</evidence>
<dbReference type="PANTHER" id="PTHR12442:SF11">
    <property type="entry name" value="DYNEIN AXONEMAL INTERMEDIATE CHAIN 1"/>
    <property type="match status" value="1"/>
</dbReference>
<evidence type="ECO:0000256" key="7">
    <source>
        <dbReference type="ARBA" id="ARBA00023017"/>
    </source>
</evidence>
<feature type="region of interest" description="Disordered" evidence="12">
    <location>
        <begin position="116"/>
        <end position="141"/>
    </location>
</feature>
<dbReference type="InterPro" id="IPR036322">
    <property type="entry name" value="WD40_repeat_dom_sf"/>
</dbReference>
<feature type="compositionally biased region" description="Basic residues" evidence="12">
    <location>
        <begin position="200"/>
        <end position="218"/>
    </location>
</feature>
<accession>A0A5K3F141</accession>
<keyword evidence="6" id="KW-0677">Repeat</keyword>
<keyword evidence="10" id="KW-0966">Cell projection</keyword>
<dbReference type="GO" id="GO:0005874">
    <property type="term" value="C:microtubule"/>
    <property type="evidence" value="ECO:0007669"/>
    <property type="project" value="UniProtKB-KW"/>
</dbReference>
<feature type="region of interest" description="Disordered" evidence="12">
    <location>
        <begin position="196"/>
        <end position="224"/>
    </location>
</feature>
<comment type="subcellular location">
    <subcellularLocation>
        <location evidence="1">Cytoplasm</location>
        <location evidence="1">Cytoskeleton</location>
        <location evidence="1">Cilium axoneme</location>
    </subcellularLocation>
</comment>
<dbReference type="PANTHER" id="PTHR12442">
    <property type="entry name" value="DYNEIN INTERMEDIATE CHAIN"/>
    <property type="match status" value="1"/>
</dbReference>
<proteinExistence type="inferred from homology"/>
<dbReference type="Gene3D" id="2.130.10.10">
    <property type="entry name" value="YVTN repeat-like/Quinoprotein amine dehydrogenase"/>
    <property type="match status" value="2"/>
</dbReference>
<dbReference type="GO" id="GO:0045503">
    <property type="term" value="F:dynein light chain binding"/>
    <property type="evidence" value="ECO:0007669"/>
    <property type="project" value="TreeGrafter"/>
</dbReference>
<dbReference type="GO" id="GO:0036158">
    <property type="term" value="P:outer dynein arm assembly"/>
    <property type="evidence" value="ECO:0007669"/>
    <property type="project" value="TreeGrafter"/>
</dbReference>
<feature type="repeat" description="WD" evidence="11">
    <location>
        <begin position="490"/>
        <end position="532"/>
    </location>
</feature>
<keyword evidence="4 11" id="KW-0853">WD repeat</keyword>
<evidence type="ECO:0000256" key="10">
    <source>
        <dbReference type="ARBA" id="ARBA00023273"/>
    </source>
</evidence>
<dbReference type="Pfam" id="PF00400">
    <property type="entry name" value="WD40"/>
    <property type="match status" value="2"/>
</dbReference>
<evidence type="ECO:0000256" key="1">
    <source>
        <dbReference type="ARBA" id="ARBA00004430"/>
    </source>
</evidence>
<evidence type="ECO:0000256" key="9">
    <source>
        <dbReference type="ARBA" id="ARBA00023212"/>
    </source>
</evidence>
<comment type="similarity">
    <text evidence="2">Belongs to the dynein intermediate chain family.</text>
</comment>
<evidence type="ECO:0000256" key="6">
    <source>
        <dbReference type="ARBA" id="ARBA00022737"/>
    </source>
</evidence>
<dbReference type="InterPro" id="IPR015943">
    <property type="entry name" value="WD40/YVTN_repeat-like_dom_sf"/>
</dbReference>
<reference evidence="13" key="1">
    <citation type="submission" date="2019-11" db="UniProtKB">
        <authorList>
            <consortium name="WormBaseParasite"/>
        </authorList>
    </citation>
    <scope>IDENTIFICATION</scope>
</reference>
<dbReference type="AlphaFoldDB" id="A0A5K3F141"/>